<protein>
    <submittedName>
        <fullName evidence="2">Uncharacterized protein</fullName>
    </submittedName>
</protein>
<proteinExistence type="predicted"/>
<dbReference type="VEuPathDB" id="FungiDB:RhiirFUN_017388"/>
<gene>
    <name evidence="2" type="ORF">CHRIB12_LOCUS14976</name>
</gene>
<reference evidence="2" key="1">
    <citation type="submission" date="2020-05" db="EMBL/GenBank/DDBJ databases">
        <authorList>
            <person name="Rincon C."/>
            <person name="Sanders R I."/>
            <person name="Robbins C."/>
            <person name="Chaturvedi A."/>
        </authorList>
    </citation>
    <scope>NUCLEOTIDE SEQUENCE</scope>
    <source>
        <strain evidence="2">CHB12</strain>
    </source>
</reference>
<dbReference type="EMBL" id="CAGKOT010000035">
    <property type="protein sequence ID" value="CAB5375732.1"/>
    <property type="molecule type" value="Genomic_DNA"/>
</dbReference>
<organism evidence="2 3">
    <name type="scientific">Rhizophagus irregularis</name>
    <dbReference type="NCBI Taxonomy" id="588596"/>
    <lineage>
        <taxon>Eukaryota</taxon>
        <taxon>Fungi</taxon>
        <taxon>Fungi incertae sedis</taxon>
        <taxon>Mucoromycota</taxon>
        <taxon>Glomeromycotina</taxon>
        <taxon>Glomeromycetes</taxon>
        <taxon>Glomerales</taxon>
        <taxon>Glomeraceae</taxon>
        <taxon>Rhizophagus</taxon>
    </lineage>
</organism>
<dbReference type="OrthoDB" id="2438143at2759"/>
<feature type="region of interest" description="Disordered" evidence="1">
    <location>
        <begin position="48"/>
        <end position="75"/>
    </location>
</feature>
<dbReference type="AlphaFoldDB" id="A0A915ZGF7"/>
<evidence type="ECO:0000313" key="2">
    <source>
        <dbReference type="EMBL" id="CAB5375732.1"/>
    </source>
</evidence>
<evidence type="ECO:0000256" key="1">
    <source>
        <dbReference type="SAM" id="MobiDB-lite"/>
    </source>
</evidence>
<dbReference type="Proteomes" id="UP000684084">
    <property type="component" value="Unassembled WGS sequence"/>
</dbReference>
<accession>A0A915ZGF7</accession>
<comment type="caution">
    <text evidence="2">The sequence shown here is derived from an EMBL/GenBank/DDBJ whole genome shotgun (WGS) entry which is preliminary data.</text>
</comment>
<name>A0A915ZGF7_9GLOM</name>
<feature type="region of interest" description="Disordered" evidence="1">
    <location>
        <begin position="1"/>
        <end position="29"/>
    </location>
</feature>
<evidence type="ECO:0000313" key="3">
    <source>
        <dbReference type="Proteomes" id="UP000684084"/>
    </source>
</evidence>
<sequence>MVSGNGQNNNTIDLNTNTMNSNTSEAPFGNIQVSDSVVDQLNNEVGQAVTSGDAPSDNSNTESLEDKKTDDFLDEDSLISRNIKTVPSGNDQSHVTSKTEVSVEQDDDIIPKESLDENQIVEQGLIHELCSSVSPEDNVSSTEIIGSCVSLENLISGSV</sequence>